<dbReference type="Gene3D" id="1.10.3210.10">
    <property type="entry name" value="Hypothetical protein af1432"/>
    <property type="match status" value="1"/>
</dbReference>
<dbReference type="SUPFAM" id="SSF109604">
    <property type="entry name" value="HD-domain/PDEase-like"/>
    <property type="match status" value="1"/>
</dbReference>
<evidence type="ECO:0000313" key="2">
    <source>
        <dbReference type="EMBL" id="KPH64361.1"/>
    </source>
</evidence>
<evidence type="ECO:0000313" key="3">
    <source>
        <dbReference type="Proteomes" id="UP000037848"/>
    </source>
</evidence>
<dbReference type="AlphaFoldDB" id="A0A0N0M0R5"/>
<gene>
    <name evidence="2" type="ORF">ADS77_06685</name>
</gene>
<proteinExistence type="predicted"/>
<dbReference type="STRING" id="187330.AMS58_03720"/>
<dbReference type="PATRIC" id="fig|187330.3.peg.3318"/>
<accession>A0A0N0M0R5</accession>
<dbReference type="OrthoDB" id="9784953at2"/>
<dbReference type="InterPro" id="IPR052340">
    <property type="entry name" value="RNase_Y/CdgJ"/>
</dbReference>
<sequence length="283" mass="31895">MIEINEQILTDINRNFIIPPKPQILSDLQNLAALDDASIADAADVVVKDLAISSAILKIINSPAYGLSRTVSDIKQAVMFLGWDGVNALVQGLKLKHMFAAENSCISLERFWDTSTEIANVNMMIGQRFKKQIAIESLYTLGLFHDCGVPPMAIKYDSYLKALHLSNQSGKESITEIEERLYNTNHAIVGYYFANSWHLPKEICKLILNHHDLSILDDVTDSDMQISFAILKMSENLVNLVKRGTPLTEWNTIEVKALDVLHMNDDEYVDLQEDVIDYLNSEH</sequence>
<dbReference type="Pfam" id="PF08668">
    <property type="entry name" value="HDOD"/>
    <property type="match status" value="1"/>
</dbReference>
<dbReference type="InterPro" id="IPR013976">
    <property type="entry name" value="HDOD"/>
</dbReference>
<feature type="domain" description="HDOD" evidence="1">
    <location>
        <begin position="18"/>
        <end position="213"/>
    </location>
</feature>
<comment type="caution">
    <text evidence="2">The sequence shown here is derived from an EMBL/GenBank/DDBJ whole genome shotgun (WGS) entry which is preliminary data.</text>
</comment>
<dbReference type="RefSeq" id="WP_054203674.1">
    <property type="nucleotide sequence ID" value="NZ_LHPH01000005.1"/>
</dbReference>
<dbReference type="PANTHER" id="PTHR33525">
    <property type="match status" value="1"/>
</dbReference>
<keyword evidence="3" id="KW-1185">Reference proteome</keyword>
<evidence type="ECO:0000259" key="1">
    <source>
        <dbReference type="PROSITE" id="PS51833"/>
    </source>
</evidence>
<dbReference type="PROSITE" id="PS51833">
    <property type="entry name" value="HDOD"/>
    <property type="match status" value="1"/>
</dbReference>
<dbReference type="Proteomes" id="UP000037848">
    <property type="component" value="Unassembled WGS sequence"/>
</dbReference>
<reference evidence="2 3" key="1">
    <citation type="submission" date="2015-08" db="EMBL/GenBank/DDBJ databases">
        <title>Draft Genome Sequence of Pseudoalteromonas porphyrae UCD-SED14.</title>
        <authorList>
            <person name="Coil D.A."/>
            <person name="Jospin G."/>
            <person name="Lee R.D."/>
            <person name="Eisen J.A."/>
        </authorList>
    </citation>
    <scope>NUCLEOTIDE SEQUENCE [LARGE SCALE GENOMIC DNA]</scope>
    <source>
        <strain evidence="2 3">UCD-SED14</strain>
    </source>
</reference>
<dbReference type="EMBL" id="LHPH01000005">
    <property type="protein sequence ID" value="KPH64361.1"/>
    <property type="molecule type" value="Genomic_DNA"/>
</dbReference>
<name>A0A0N0M0R5_9GAMM</name>
<organism evidence="2 3">
    <name type="scientific">Pseudoalteromonas porphyrae</name>
    <dbReference type="NCBI Taxonomy" id="187330"/>
    <lineage>
        <taxon>Bacteria</taxon>
        <taxon>Pseudomonadati</taxon>
        <taxon>Pseudomonadota</taxon>
        <taxon>Gammaproteobacteria</taxon>
        <taxon>Alteromonadales</taxon>
        <taxon>Pseudoalteromonadaceae</taxon>
        <taxon>Pseudoalteromonas</taxon>
    </lineage>
</organism>
<protein>
    <recommendedName>
        <fullName evidence="1">HDOD domain-containing protein</fullName>
    </recommendedName>
</protein>
<dbReference type="PANTHER" id="PTHR33525:SF6">
    <property type="entry name" value="HDOD DOMAIN-CONTAINING PROTEIN"/>
    <property type="match status" value="1"/>
</dbReference>